<feature type="region of interest" description="Disordered" evidence="1">
    <location>
        <begin position="405"/>
        <end position="433"/>
    </location>
</feature>
<evidence type="ECO:0000313" key="4">
    <source>
        <dbReference type="Proteomes" id="UP000283509"/>
    </source>
</evidence>
<evidence type="ECO:0000313" key="3">
    <source>
        <dbReference type="EMBL" id="ROT71725.1"/>
    </source>
</evidence>
<dbReference type="AlphaFoldDB" id="A0A423T5Q2"/>
<feature type="chain" id="PRO_5019496132" evidence="2">
    <location>
        <begin position="20"/>
        <end position="521"/>
    </location>
</feature>
<feature type="signal peptide" evidence="2">
    <location>
        <begin position="1"/>
        <end position="19"/>
    </location>
</feature>
<name>A0A423T5Q2_PENVA</name>
<gene>
    <name evidence="3" type="ORF">C7M84_009943</name>
</gene>
<protein>
    <submittedName>
        <fullName evidence="3">Uncharacterized protein</fullName>
    </submittedName>
</protein>
<feature type="region of interest" description="Disordered" evidence="1">
    <location>
        <begin position="342"/>
        <end position="381"/>
    </location>
</feature>
<comment type="caution">
    <text evidence="3">The sequence shown here is derived from an EMBL/GenBank/DDBJ whole genome shotgun (WGS) entry which is preliminary data.</text>
</comment>
<dbReference type="OrthoDB" id="6359593at2759"/>
<dbReference type="Proteomes" id="UP000283509">
    <property type="component" value="Unassembled WGS sequence"/>
</dbReference>
<organism evidence="3 4">
    <name type="scientific">Penaeus vannamei</name>
    <name type="common">Whiteleg shrimp</name>
    <name type="synonym">Litopenaeus vannamei</name>
    <dbReference type="NCBI Taxonomy" id="6689"/>
    <lineage>
        <taxon>Eukaryota</taxon>
        <taxon>Metazoa</taxon>
        <taxon>Ecdysozoa</taxon>
        <taxon>Arthropoda</taxon>
        <taxon>Crustacea</taxon>
        <taxon>Multicrustacea</taxon>
        <taxon>Malacostraca</taxon>
        <taxon>Eumalacostraca</taxon>
        <taxon>Eucarida</taxon>
        <taxon>Decapoda</taxon>
        <taxon>Dendrobranchiata</taxon>
        <taxon>Penaeoidea</taxon>
        <taxon>Penaeidae</taxon>
        <taxon>Penaeus</taxon>
    </lineage>
</organism>
<keyword evidence="2" id="KW-0732">Signal</keyword>
<evidence type="ECO:0000256" key="1">
    <source>
        <dbReference type="SAM" id="MobiDB-lite"/>
    </source>
</evidence>
<sequence length="521" mass="57214">MKILVCLFAICTLLPAVTSNKLLKDTGQGQGNPSSVEGNDQDVYVVKVVPAHMTAQGTTSEKVHLKVQGSANEREHVKVQGTASERVHLKVQGTSERVDGEIKKTGKKEGEEKVFLEKNLEFCKVIHQMLACDFKGKKLVRVKDFPAGEGVEKLIIRNVVEVLISGPVCLDLVLEDIGNVTVEGRLPSDCPAGRELVLKNVTLNRLPEAVNSVYVSTSVIEEMALHVADTFLVKESRIGSLNVSTSPKSGVDVTLYQTEVDLLEKLRVGNGSALHVFNCTFGNIRKHAVILGPGKHVVRDIIMKHPSSTTLNIGLRGEAEATFTNVSGSMKVVHEPCPLAVRQTPCSPRPRGRRPKPSFRQPWERRAKRQRLGASVCGHPEREGLRKLPDLLFNQPRDLLMKMCHIESPSSDRPGSSRRKRDSTMSEDGDAAFLTDANVVGGKRGTSFPGNDRALGDDNGDAFGNPVFVSEIQMIDERRPRTYRHSVSVDSKEEAEILLNGSESKKCLSVPRRRIRSSNSS</sequence>
<keyword evidence="4" id="KW-1185">Reference proteome</keyword>
<evidence type="ECO:0000256" key="2">
    <source>
        <dbReference type="SAM" id="SignalP"/>
    </source>
</evidence>
<dbReference type="EMBL" id="QCYY01002258">
    <property type="protein sequence ID" value="ROT71725.1"/>
    <property type="molecule type" value="Genomic_DNA"/>
</dbReference>
<proteinExistence type="predicted"/>
<accession>A0A423T5Q2</accession>
<reference evidence="3 4" key="1">
    <citation type="submission" date="2018-04" db="EMBL/GenBank/DDBJ databases">
        <authorList>
            <person name="Zhang X."/>
            <person name="Yuan J."/>
            <person name="Li F."/>
            <person name="Xiang J."/>
        </authorList>
    </citation>
    <scope>NUCLEOTIDE SEQUENCE [LARGE SCALE GENOMIC DNA]</scope>
    <source>
        <tissue evidence="3">Muscle</tissue>
    </source>
</reference>
<reference evidence="3 4" key="2">
    <citation type="submission" date="2019-01" db="EMBL/GenBank/DDBJ databases">
        <title>The decoding of complex shrimp genome reveals the adaptation for benthos swimmer, frequently molting mechanism and breeding impact on genome.</title>
        <authorList>
            <person name="Sun Y."/>
            <person name="Gao Y."/>
            <person name="Yu Y."/>
        </authorList>
    </citation>
    <scope>NUCLEOTIDE SEQUENCE [LARGE SCALE GENOMIC DNA]</scope>
    <source>
        <tissue evidence="3">Muscle</tissue>
    </source>
</reference>